<dbReference type="InterPro" id="IPR006137">
    <property type="entry name" value="NADH_UbQ_OxRdtase-like_20kDa"/>
</dbReference>
<evidence type="ECO:0000313" key="3">
    <source>
        <dbReference type="EMBL" id="PIQ88497.1"/>
    </source>
</evidence>
<dbReference type="AlphaFoldDB" id="A0A2H0LVW8"/>
<reference evidence="3 4" key="1">
    <citation type="submission" date="2017-09" db="EMBL/GenBank/DDBJ databases">
        <title>Depth-based differentiation of microbial function through sediment-hosted aquifers and enrichment of novel symbionts in the deep terrestrial subsurface.</title>
        <authorList>
            <person name="Probst A.J."/>
            <person name="Ladd B."/>
            <person name="Jarett J.K."/>
            <person name="Geller-Mcgrath D.E."/>
            <person name="Sieber C.M."/>
            <person name="Emerson J.B."/>
            <person name="Anantharaman K."/>
            <person name="Thomas B.C."/>
            <person name="Malmstrom R."/>
            <person name="Stieglmeier M."/>
            <person name="Klingl A."/>
            <person name="Woyke T."/>
            <person name="Ryan C.M."/>
            <person name="Banfield J.F."/>
        </authorList>
    </citation>
    <scope>NUCLEOTIDE SEQUENCE [LARGE SCALE GENOMIC DNA]</scope>
    <source>
        <strain evidence="3">CG11_big_fil_rev_8_21_14_0_20_42_13</strain>
    </source>
</reference>
<dbReference type="PANTHER" id="PTHR42845">
    <property type="entry name" value="COENZYME F420-REDUCING HYDROGENASE, GAMMA SUBUNIT"/>
    <property type="match status" value="1"/>
</dbReference>
<dbReference type="PANTHER" id="PTHR42845:SF1">
    <property type="entry name" value="HYDROGENASE SMALL SUBUNIT"/>
    <property type="match status" value="1"/>
</dbReference>
<sequence>MKKKLKIAFFDFTDCEGCQLQIVNLNTALLDVLEHVDIVNFREAMSNPSDDYAAAVVEGAVSTEHDIARITAIRKQAKVVIALGACATIGGVNAIKNTHSLDTALKRVYGEKHDKFKTIAVKPIDEVIKVDYYIHGCPVYLPEVVEVFKCALFGKKYNMPNYPVCVECKINENVCMYQKEQNCMGPVTRAGCNSWCVNNGNICYGCRGLVDNPAGDAQRDILDKYGLTIREIMDKFTLYSGCYQKKYGKQICKY</sequence>
<gene>
    <name evidence="3" type="ORF">COV72_08030</name>
</gene>
<feature type="domain" description="NADH:ubiquinone oxidoreductase-like 20kDa subunit" evidence="2">
    <location>
        <begin position="15"/>
        <end position="148"/>
    </location>
</feature>
<evidence type="ECO:0000313" key="4">
    <source>
        <dbReference type="Proteomes" id="UP000229641"/>
    </source>
</evidence>
<proteinExistence type="predicted"/>
<protein>
    <submittedName>
        <fullName evidence="3">Cytochrome B</fullName>
    </submittedName>
</protein>
<keyword evidence="1" id="KW-0560">Oxidoreductase</keyword>
<comment type="caution">
    <text evidence="3">The sequence shown here is derived from an EMBL/GenBank/DDBJ whole genome shotgun (WGS) entry which is preliminary data.</text>
</comment>
<evidence type="ECO:0000256" key="1">
    <source>
        <dbReference type="ARBA" id="ARBA00023002"/>
    </source>
</evidence>
<accession>A0A2H0LVW8</accession>
<evidence type="ECO:0000259" key="2">
    <source>
        <dbReference type="Pfam" id="PF01058"/>
    </source>
</evidence>
<dbReference type="EMBL" id="PCWA01000100">
    <property type="protein sequence ID" value="PIQ88497.1"/>
    <property type="molecule type" value="Genomic_DNA"/>
</dbReference>
<dbReference type="GO" id="GO:0051536">
    <property type="term" value="F:iron-sulfur cluster binding"/>
    <property type="evidence" value="ECO:0007669"/>
    <property type="project" value="InterPro"/>
</dbReference>
<dbReference type="GO" id="GO:0016491">
    <property type="term" value="F:oxidoreductase activity"/>
    <property type="evidence" value="ECO:0007669"/>
    <property type="project" value="UniProtKB-KW"/>
</dbReference>
<dbReference type="Pfam" id="PF01058">
    <property type="entry name" value="Oxidored_q6"/>
    <property type="match status" value="1"/>
</dbReference>
<dbReference type="InterPro" id="IPR051349">
    <property type="entry name" value="Hydrogenase_assoc-protein"/>
</dbReference>
<dbReference type="InterPro" id="IPR037024">
    <property type="entry name" value="NiFe_Hase_small_N_sf"/>
</dbReference>
<dbReference type="SUPFAM" id="SSF56770">
    <property type="entry name" value="HydA/Nqo6-like"/>
    <property type="match status" value="1"/>
</dbReference>
<dbReference type="Proteomes" id="UP000229641">
    <property type="component" value="Unassembled WGS sequence"/>
</dbReference>
<dbReference type="Gene3D" id="3.40.50.700">
    <property type="entry name" value="NADH:ubiquinone oxidoreductase-like, 20kDa subunit"/>
    <property type="match status" value="1"/>
</dbReference>
<organism evidence="3 4">
    <name type="scientific">Candidatus Ghiorseimicrobium undicola</name>
    <dbReference type="NCBI Taxonomy" id="1974746"/>
    <lineage>
        <taxon>Bacteria</taxon>
        <taxon>Pseudomonadati</taxon>
        <taxon>Candidatus Omnitrophota</taxon>
        <taxon>Candidatus Ghiorseimicrobium</taxon>
    </lineage>
</organism>
<name>A0A2H0LVW8_9BACT</name>